<sequence length="547" mass="61718">MSGSNLTPKTSAVLPIKGRICTSGGCVGSPEDKIAVLTSDKLYILNFTLSLDGDFKKIASAQEVNFTARCSISIELENDYVIKGSQINDEIKAALKENVNRSILFPYEQTTRDVLHARNGARLVSWSPRGVDKYERCILSVTTLENRSFLCRLKGTEMWEESVDISLIWQQYYLEHGRIAQNRKPLVDSGPQFIFKPGELMTTASSLTCSNMMDYFDAIEDIIIVYTSWCQIIRRPQMTKSTNSVNFYSETSVKDANSCYVIPVDPEQLVTTASFPLSPVTFLAVLKKSGAFSIWMTTVPFTGVSSMSLLWVDYTYTVVRNEMIDKRPNYLKLYDLDSVNLLLLLGFTDGSVKALVFPIEYSPTGVLVLTIPYLLNLWTTPLYHASILASAWSMIRGLLCIGYGRHVLVFHIEKENVISNPQKPPHRMNNLRGRAPLYLVKSQFVSQPNPILGHITGIHLDNEQLLLTSVDGYLMRASIDEDFNCTELKWKVVWCSATYEKADLIHWEFNGLTVSTNGVYIYFLEKPSNYLDNNRSRRGAVLSPRVS</sequence>
<keyword evidence="2" id="KW-1185">Reference proteome</keyword>
<evidence type="ECO:0000313" key="2">
    <source>
        <dbReference type="Proteomes" id="UP000050795"/>
    </source>
</evidence>
<organism evidence="2 3">
    <name type="scientific">Trichobilharzia regenti</name>
    <name type="common">Nasal bird schistosome</name>
    <dbReference type="NCBI Taxonomy" id="157069"/>
    <lineage>
        <taxon>Eukaryota</taxon>
        <taxon>Metazoa</taxon>
        <taxon>Spiralia</taxon>
        <taxon>Lophotrochozoa</taxon>
        <taxon>Platyhelminthes</taxon>
        <taxon>Trematoda</taxon>
        <taxon>Digenea</taxon>
        <taxon>Strigeidida</taxon>
        <taxon>Schistosomatoidea</taxon>
        <taxon>Schistosomatidae</taxon>
        <taxon>Trichobilharzia</taxon>
    </lineage>
</organism>
<reference evidence="3" key="2">
    <citation type="submission" date="2023-11" db="UniProtKB">
        <authorList>
            <consortium name="WormBaseParasite"/>
        </authorList>
    </citation>
    <scope>IDENTIFICATION</scope>
</reference>
<dbReference type="InterPro" id="IPR044230">
    <property type="entry name" value="GTF3C4"/>
</dbReference>
<dbReference type="GO" id="GO:0006384">
    <property type="term" value="P:transcription initiation at RNA polymerase III promoter"/>
    <property type="evidence" value="ECO:0007669"/>
    <property type="project" value="InterPro"/>
</dbReference>
<dbReference type="Proteomes" id="UP000050795">
    <property type="component" value="Unassembled WGS sequence"/>
</dbReference>
<dbReference type="WBParaSite" id="TREG1_105700.2">
    <property type="protein sequence ID" value="TREG1_105700.2"/>
    <property type="gene ID" value="TREG1_105700"/>
</dbReference>
<dbReference type="PANTHER" id="PTHR15496">
    <property type="entry name" value="GENERAL TRANSCRIPTION FACTOR 3C POLYPEPTIDE 4 FAMILY"/>
    <property type="match status" value="1"/>
</dbReference>
<dbReference type="AlphaFoldDB" id="A0AA85ISV1"/>
<accession>A0AA85ISV1</accession>
<proteinExistence type="predicted"/>
<feature type="domain" description="Transcription factor IIIC 90kDa subunit N-terminal" evidence="1">
    <location>
        <begin position="29"/>
        <end position="179"/>
    </location>
</feature>
<dbReference type="InterPro" id="IPR024761">
    <property type="entry name" value="TFIIIC_delta_N"/>
</dbReference>
<evidence type="ECO:0000313" key="3">
    <source>
        <dbReference type="WBParaSite" id="TREG1_105700.2"/>
    </source>
</evidence>
<reference evidence="2" key="1">
    <citation type="submission" date="2022-06" db="EMBL/GenBank/DDBJ databases">
        <authorList>
            <person name="Berger JAMES D."/>
            <person name="Berger JAMES D."/>
        </authorList>
    </citation>
    <scope>NUCLEOTIDE SEQUENCE [LARGE SCALE GENOMIC DNA]</scope>
</reference>
<name>A0AA85ISV1_TRIRE</name>
<dbReference type="PANTHER" id="PTHR15496:SF2">
    <property type="entry name" value="GENERAL TRANSCRIPTION FACTOR 3C POLYPEPTIDE 4"/>
    <property type="match status" value="1"/>
</dbReference>
<dbReference type="GO" id="GO:0004402">
    <property type="term" value="F:histone acetyltransferase activity"/>
    <property type="evidence" value="ECO:0007669"/>
    <property type="project" value="InterPro"/>
</dbReference>
<protein>
    <recommendedName>
        <fullName evidence="1">Transcription factor IIIC 90kDa subunit N-terminal domain-containing protein</fullName>
    </recommendedName>
</protein>
<dbReference type="GO" id="GO:0000127">
    <property type="term" value="C:transcription factor TFIIIC complex"/>
    <property type="evidence" value="ECO:0007669"/>
    <property type="project" value="InterPro"/>
</dbReference>
<evidence type="ECO:0000259" key="1">
    <source>
        <dbReference type="Pfam" id="PF12657"/>
    </source>
</evidence>
<dbReference type="Pfam" id="PF12657">
    <property type="entry name" value="TFIIIC_delta"/>
    <property type="match status" value="1"/>
</dbReference>